<sequence>MSLSVPLAFSMLALTHCCPPIIQMVNRTSTFQEFRMKLSPPMSWTFCDPLCGIGDQAVDYEDAYDNALSDVQNAVNDFKSLKSEKKISCTFQSLMQNLCYMLWKRILVSIT</sequence>
<proteinExistence type="predicted"/>
<keyword evidence="3" id="KW-1185">Reference proteome</keyword>
<feature type="chain" id="PRO_5002335630" evidence="1">
    <location>
        <begin position="18"/>
        <end position="111"/>
    </location>
</feature>
<evidence type="ECO:0000313" key="3">
    <source>
        <dbReference type="Proteomes" id="UP000053766"/>
    </source>
</evidence>
<dbReference type="AlphaFoldDB" id="A0A0D8X916"/>
<organism evidence="2 3">
    <name type="scientific">Dictyocaulus viviparus</name>
    <name type="common">Bovine lungworm</name>
    <dbReference type="NCBI Taxonomy" id="29172"/>
    <lineage>
        <taxon>Eukaryota</taxon>
        <taxon>Metazoa</taxon>
        <taxon>Ecdysozoa</taxon>
        <taxon>Nematoda</taxon>
        <taxon>Chromadorea</taxon>
        <taxon>Rhabditida</taxon>
        <taxon>Rhabditina</taxon>
        <taxon>Rhabditomorpha</taxon>
        <taxon>Strongyloidea</taxon>
        <taxon>Metastrongylidae</taxon>
        <taxon>Dictyocaulus</taxon>
    </lineage>
</organism>
<feature type="signal peptide" evidence="1">
    <location>
        <begin position="1"/>
        <end position="17"/>
    </location>
</feature>
<reference evidence="3" key="2">
    <citation type="journal article" date="2016" name="Sci. Rep.">
        <title>Dictyocaulus viviparus genome, variome and transcriptome elucidate lungworm biology and support future intervention.</title>
        <authorList>
            <person name="McNulty S.N."/>
            <person name="Strube C."/>
            <person name="Rosa B.A."/>
            <person name="Martin J.C."/>
            <person name="Tyagi R."/>
            <person name="Choi Y.J."/>
            <person name="Wang Q."/>
            <person name="Hallsworth Pepin K."/>
            <person name="Zhang X."/>
            <person name="Ozersky P."/>
            <person name="Wilson R.K."/>
            <person name="Sternberg P.W."/>
            <person name="Gasser R.B."/>
            <person name="Mitreva M."/>
        </authorList>
    </citation>
    <scope>NUCLEOTIDE SEQUENCE [LARGE SCALE GENOMIC DNA]</scope>
    <source>
        <strain evidence="3">HannoverDv2000</strain>
    </source>
</reference>
<protein>
    <submittedName>
        <fullName evidence="2">Uncharacterized protein</fullName>
    </submittedName>
</protein>
<dbReference type="EMBL" id="KN716919">
    <property type="protein sequence ID" value="KJH41053.1"/>
    <property type="molecule type" value="Genomic_DNA"/>
</dbReference>
<keyword evidence="1" id="KW-0732">Signal</keyword>
<dbReference type="OrthoDB" id="5837914at2759"/>
<reference evidence="2 3" key="1">
    <citation type="submission" date="2013-11" db="EMBL/GenBank/DDBJ databases">
        <title>Draft genome of the bovine lungworm Dictyocaulus viviparus.</title>
        <authorList>
            <person name="Mitreva M."/>
        </authorList>
    </citation>
    <scope>NUCLEOTIDE SEQUENCE [LARGE SCALE GENOMIC DNA]</scope>
    <source>
        <strain evidence="2 3">HannoverDv2000</strain>
    </source>
</reference>
<evidence type="ECO:0000256" key="1">
    <source>
        <dbReference type="SAM" id="SignalP"/>
    </source>
</evidence>
<dbReference type="Proteomes" id="UP000053766">
    <property type="component" value="Unassembled WGS sequence"/>
</dbReference>
<name>A0A0D8X916_DICVI</name>
<accession>A0A0D8X916</accession>
<evidence type="ECO:0000313" key="2">
    <source>
        <dbReference type="EMBL" id="KJH41053.1"/>
    </source>
</evidence>
<gene>
    <name evidence="2" type="ORF">DICVIV_12978</name>
</gene>